<feature type="domain" description="Response regulatory" evidence="3">
    <location>
        <begin position="5"/>
        <end position="121"/>
    </location>
</feature>
<name>A0A2P2E3N3_9LEPT</name>
<evidence type="ECO:0000313" key="4">
    <source>
        <dbReference type="EMBL" id="GBF51502.1"/>
    </source>
</evidence>
<proteinExistence type="predicted"/>
<evidence type="ECO:0000313" key="5">
    <source>
        <dbReference type="Proteomes" id="UP000245133"/>
    </source>
</evidence>
<keyword evidence="1 2" id="KW-0597">Phosphoprotein</keyword>
<keyword evidence="5" id="KW-1185">Reference proteome</keyword>
<feature type="modified residue" description="4-aspartylphosphate" evidence="2">
    <location>
        <position position="57"/>
    </location>
</feature>
<dbReference type="InterPro" id="IPR011006">
    <property type="entry name" value="CheY-like_superfamily"/>
</dbReference>
<dbReference type="SUPFAM" id="SSF52172">
    <property type="entry name" value="CheY-like"/>
    <property type="match status" value="1"/>
</dbReference>
<evidence type="ECO:0000259" key="3">
    <source>
        <dbReference type="PROSITE" id="PS50110"/>
    </source>
</evidence>
<reference evidence="4 5" key="1">
    <citation type="submission" date="2018-02" db="EMBL/GenBank/DDBJ databases">
        <title>Novel Leptospira species isolated from soil and water in Japan.</title>
        <authorList>
            <person name="Nakao R."/>
            <person name="Masuzawa T."/>
        </authorList>
    </citation>
    <scope>NUCLEOTIDE SEQUENCE [LARGE SCALE GENOMIC DNA]</scope>
    <source>
        <strain evidence="4 5">YH101</strain>
    </source>
</reference>
<organism evidence="4 5">
    <name type="scientific">Leptospira ryugenii</name>
    <dbReference type="NCBI Taxonomy" id="1917863"/>
    <lineage>
        <taxon>Bacteria</taxon>
        <taxon>Pseudomonadati</taxon>
        <taxon>Spirochaetota</taxon>
        <taxon>Spirochaetia</taxon>
        <taxon>Leptospirales</taxon>
        <taxon>Leptospiraceae</taxon>
        <taxon>Leptospira</taxon>
    </lineage>
</organism>
<accession>A0A2P2E3N3</accession>
<dbReference type="InterPro" id="IPR001789">
    <property type="entry name" value="Sig_transdc_resp-reg_receiver"/>
</dbReference>
<dbReference type="Pfam" id="PF00072">
    <property type="entry name" value="Response_reg"/>
    <property type="match status" value="1"/>
</dbReference>
<dbReference type="SMART" id="SM00448">
    <property type="entry name" value="REC"/>
    <property type="match status" value="1"/>
</dbReference>
<evidence type="ECO:0000256" key="2">
    <source>
        <dbReference type="PROSITE-ProRule" id="PRU00169"/>
    </source>
</evidence>
<dbReference type="PROSITE" id="PS50110">
    <property type="entry name" value="RESPONSE_REGULATORY"/>
    <property type="match status" value="1"/>
</dbReference>
<dbReference type="RefSeq" id="WP_108977830.1">
    <property type="nucleotide sequence ID" value="NZ_BFBB01000008.1"/>
</dbReference>
<dbReference type="PANTHER" id="PTHR44591">
    <property type="entry name" value="STRESS RESPONSE REGULATOR PROTEIN 1"/>
    <property type="match status" value="1"/>
</dbReference>
<evidence type="ECO:0000256" key="1">
    <source>
        <dbReference type="ARBA" id="ARBA00022553"/>
    </source>
</evidence>
<dbReference type="PANTHER" id="PTHR44591:SF3">
    <property type="entry name" value="RESPONSE REGULATORY DOMAIN-CONTAINING PROTEIN"/>
    <property type="match status" value="1"/>
</dbReference>
<dbReference type="Proteomes" id="UP000245133">
    <property type="component" value="Unassembled WGS sequence"/>
</dbReference>
<protein>
    <submittedName>
        <fullName evidence="4">Response regulator receiver domain protein</fullName>
    </submittedName>
</protein>
<sequence>MSAKKALIVDDSTVTRLMIKKIIGELPLDCEFTESDSADKAKDILNGISQLDFATIDQNMPGTLTGLELASIVKQKFPDAKVALITANIQDAIRNQAAAINIDFIEKPISPEKLTPFIKKV</sequence>
<comment type="caution">
    <text evidence="4">The sequence shown here is derived from an EMBL/GenBank/DDBJ whole genome shotgun (WGS) entry which is preliminary data.</text>
</comment>
<dbReference type="OrthoDB" id="9796100at2"/>
<dbReference type="Gene3D" id="3.40.50.2300">
    <property type="match status" value="1"/>
</dbReference>
<dbReference type="GO" id="GO:0000160">
    <property type="term" value="P:phosphorelay signal transduction system"/>
    <property type="evidence" value="ECO:0007669"/>
    <property type="project" value="InterPro"/>
</dbReference>
<gene>
    <name evidence="4" type="ORF">LPTSP4_30400</name>
</gene>
<dbReference type="EMBL" id="BFBB01000008">
    <property type="protein sequence ID" value="GBF51502.1"/>
    <property type="molecule type" value="Genomic_DNA"/>
</dbReference>
<dbReference type="InterPro" id="IPR050595">
    <property type="entry name" value="Bact_response_regulator"/>
</dbReference>
<dbReference type="AlphaFoldDB" id="A0A2P2E3N3"/>